<dbReference type="PANTHER" id="PTHR43280">
    <property type="entry name" value="ARAC-FAMILY TRANSCRIPTIONAL REGULATOR"/>
    <property type="match status" value="1"/>
</dbReference>
<reference evidence="5" key="2">
    <citation type="submission" date="2024-05" db="EMBL/GenBank/DDBJ databases">
        <title>Rhodohalobacter halophilus gen. nov., sp. nov., a moderately halophilic member of the family Balneolaceae.</title>
        <authorList>
            <person name="Xia J."/>
        </authorList>
    </citation>
    <scope>NUCLEOTIDE SEQUENCE</scope>
    <source>
        <strain evidence="5">WB101</strain>
    </source>
</reference>
<dbReference type="Pfam" id="PF14026">
    <property type="entry name" value="SCO4226-like"/>
    <property type="match status" value="1"/>
</dbReference>
<evidence type="ECO:0000259" key="4">
    <source>
        <dbReference type="PROSITE" id="PS01124"/>
    </source>
</evidence>
<dbReference type="SUPFAM" id="SSF55073">
    <property type="entry name" value="Nucleotide cyclase"/>
    <property type="match status" value="1"/>
</dbReference>
<evidence type="ECO:0000256" key="3">
    <source>
        <dbReference type="ARBA" id="ARBA00023163"/>
    </source>
</evidence>
<organism evidence="5 6">
    <name type="scientific">Rhodohalobacter sulfatireducens</name>
    <dbReference type="NCBI Taxonomy" id="2911366"/>
    <lineage>
        <taxon>Bacteria</taxon>
        <taxon>Pseudomonadati</taxon>
        <taxon>Balneolota</taxon>
        <taxon>Balneolia</taxon>
        <taxon>Balneolales</taxon>
        <taxon>Balneolaceae</taxon>
        <taxon>Rhodohalobacter</taxon>
    </lineage>
</organism>
<dbReference type="EMBL" id="JAKLWS010000011">
    <property type="protein sequence ID" value="MCG2588948.1"/>
    <property type="molecule type" value="Genomic_DNA"/>
</dbReference>
<keyword evidence="1" id="KW-0805">Transcription regulation</keyword>
<keyword evidence="6" id="KW-1185">Reference proteome</keyword>
<gene>
    <name evidence="5" type="ORF">L6773_10240</name>
</gene>
<evidence type="ECO:0000313" key="6">
    <source>
        <dbReference type="Proteomes" id="UP001165366"/>
    </source>
</evidence>
<proteinExistence type="predicted"/>
<dbReference type="PROSITE" id="PS00041">
    <property type="entry name" value="HTH_ARAC_FAMILY_1"/>
    <property type="match status" value="1"/>
</dbReference>
<dbReference type="Pfam" id="PF12833">
    <property type="entry name" value="HTH_18"/>
    <property type="match status" value="1"/>
</dbReference>
<dbReference type="PROSITE" id="PS01124">
    <property type="entry name" value="HTH_ARAC_FAMILY_2"/>
    <property type="match status" value="1"/>
</dbReference>
<dbReference type="InterPro" id="IPR018060">
    <property type="entry name" value="HTH_AraC"/>
</dbReference>
<comment type="caution">
    <text evidence="5">The sequence shown here is derived from an EMBL/GenBank/DDBJ whole genome shotgun (WGS) entry which is preliminary data.</text>
</comment>
<dbReference type="Gene3D" id="3.30.70.3090">
    <property type="entry name" value="ORF SCO4226, nickel-binding ferredoxin-like monomer"/>
    <property type="match status" value="1"/>
</dbReference>
<protein>
    <submittedName>
        <fullName evidence="5">DUF4242 domain-containing protein</fullName>
    </submittedName>
</protein>
<accession>A0ABS9KDM0</accession>
<dbReference type="SUPFAM" id="SSF46689">
    <property type="entry name" value="Homeodomain-like"/>
    <property type="match status" value="1"/>
</dbReference>
<dbReference type="Gene3D" id="3.30.70.1230">
    <property type="entry name" value="Nucleotide cyclase"/>
    <property type="match status" value="1"/>
</dbReference>
<evidence type="ECO:0000313" key="5">
    <source>
        <dbReference type="EMBL" id="MCG2588948.1"/>
    </source>
</evidence>
<dbReference type="InterPro" id="IPR042557">
    <property type="entry name" value="SCO4226"/>
</dbReference>
<dbReference type="InterPro" id="IPR025336">
    <property type="entry name" value="SCO4226-like"/>
</dbReference>
<keyword evidence="2" id="KW-0238">DNA-binding</keyword>
<dbReference type="Proteomes" id="UP001165366">
    <property type="component" value="Unassembled WGS sequence"/>
</dbReference>
<sequence>MPLFMDYHIISDISIDAVKQGHMADRSVQDKHGVKYIQFWVNQEAGTIFCLIEAPDKQSCEAVHQEAHGNIACNIVKVESGFYKLVMGESPKVDHGIVLAKDGDLDKAYRFVLAIDILGITTATGSDDLKQLIIPGMPKKMIQKIIPSYEGREIKSGDYDGILCVFTEAEEALGCAIEIQKELLKRMKNPDDETWNIRFKIGVGGGQPVTMSDQFFEDTILLAKRLSLIASDGEIVASNMISKLSELPEKQYSSSALKSIQSEDEEFLEKLFDITEKNCADHTFNVEKLCRDIGISRSQLYRKVKAVTGRSPVEFIRDIRLIKALSLIKENRYNLSEVALEIGFNSPSYFSKCFREKYGVKASNVAV</sequence>
<evidence type="ECO:0000256" key="1">
    <source>
        <dbReference type="ARBA" id="ARBA00023015"/>
    </source>
</evidence>
<dbReference type="InterPro" id="IPR029787">
    <property type="entry name" value="Nucleotide_cyclase"/>
</dbReference>
<evidence type="ECO:0000256" key="2">
    <source>
        <dbReference type="ARBA" id="ARBA00023125"/>
    </source>
</evidence>
<dbReference type="InterPro" id="IPR018062">
    <property type="entry name" value="HTH_AraC-typ_CS"/>
</dbReference>
<reference evidence="5" key="1">
    <citation type="submission" date="2022-01" db="EMBL/GenBank/DDBJ databases">
        <authorList>
            <person name="Wang Y."/>
        </authorList>
    </citation>
    <scope>NUCLEOTIDE SEQUENCE</scope>
    <source>
        <strain evidence="5">WB101</strain>
    </source>
</reference>
<keyword evidence="3" id="KW-0804">Transcription</keyword>
<dbReference type="InterPro" id="IPR009057">
    <property type="entry name" value="Homeodomain-like_sf"/>
</dbReference>
<dbReference type="SMART" id="SM00342">
    <property type="entry name" value="HTH_ARAC"/>
    <property type="match status" value="1"/>
</dbReference>
<feature type="domain" description="HTH araC/xylS-type" evidence="4">
    <location>
        <begin position="269"/>
        <end position="367"/>
    </location>
</feature>
<dbReference type="PANTHER" id="PTHR43280:SF2">
    <property type="entry name" value="HTH-TYPE TRANSCRIPTIONAL REGULATOR EXSA"/>
    <property type="match status" value="1"/>
</dbReference>
<dbReference type="RefSeq" id="WP_237854048.1">
    <property type="nucleotide sequence ID" value="NZ_JAKLWS010000011.1"/>
</dbReference>
<name>A0ABS9KDM0_9BACT</name>
<dbReference type="Gene3D" id="1.10.10.60">
    <property type="entry name" value="Homeodomain-like"/>
    <property type="match status" value="1"/>
</dbReference>